<keyword evidence="3" id="KW-1185">Reference proteome</keyword>
<dbReference type="OrthoDB" id="10206at2157"/>
<dbReference type="GO" id="GO:0016491">
    <property type="term" value="F:oxidoreductase activity"/>
    <property type="evidence" value="ECO:0007669"/>
    <property type="project" value="InterPro"/>
</dbReference>
<dbReference type="PATRIC" id="fig|1227454.3.peg.2211"/>
<reference evidence="2 3" key="1">
    <citation type="journal article" date="2014" name="PLoS Genet.">
        <title>Phylogenetically driven sequencing of extremely halophilic archaea reveals strategies for static and dynamic osmo-response.</title>
        <authorList>
            <person name="Becker E.A."/>
            <person name="Seitzer P.M."/>
            <person name="Tritt A."/>
            <person name="Larsen D."/>
            <person name="Krusor M."/>
            <person name="Yao A.I."/>
            <person name="Wu D."/>
            <person name="Madern D."/>
            <person name="Eisen J.A."/>
            <person name="Darling A.E."/>
            <person name="Facciotti M.T."/>
        </authorList>
    </citation>
    <scope>NUCLEOTIDE SEQUENCE [LARGE SCALE GENOMIC DNA]</scope>
    <source>
        <strain evidence="2 3">JCM 10879</strain>
    </source>
</reference>
<dbReference type="InterPro" id="IPR029479">
    <property type="entry name" value="Nitroreductase"/>
</dbReference>
<gene>
    <name evidence="2" type="ORF">C446_10880</name>
</gene>
<dbReference type="STRING" id="1227454.C446_10880"/>
<protein>
    <submittedName>
        <fullName evidence="2">SagB-type dehydrogenase domain-containing protein</fullName>
    </submittedName>
</protein>
<dbReference type="Pfam" id="PF00881">
    <property type="entry name" value="Nitroreductase"/>
    <property type="match status" value="1"/>
</dbReference>
<name>M0LW17_9EURY</name>
<dbReference type="AlphaFoldDB" id="M0LW17"/>
<dbReference type="NCBIfam" id="TIGR03605">
    <property type="entry name" value="antibiot_sagB"/>
    <property type="match status" value="1"/>
</dbReference>
<dbReference type="InterPro" id="IPR052544">
    <property type="entry name" value="Bacteriocin_Proc_Enz"/>
</dbReference>
<accession>M0LW17</accession>
<comment type="caution">
    <text evidence="2">The sequence shown here is derived from an EMBL/GenBank/DDBJ whole genome shotgun (WGS) entry which is preliminary data.</text>
</comment>
<dbReference type="PANTHER" id="PTHR43745:SF2">
    <property type="entry name" value="NITROREDUCTASE MJ1384-RELATED"/>
    <property type="match status" value="1"/>
</dbReference>
<dbReference type="CDD" id="cd02142">
    <property type="entry name" value="McbC_SagB-like_oxidoreductase"/>
    <property type="match status" value="1"/>
</dbReference>
<evidence type="ECO:0000313" key="2">
    <source>
        <dbReference type="EMBL" id="EMA37353.1"/>
    </source>
</evidence>
<dbReference type="eggNOG" id="arCOG00288">
    <property type="taxonomic scope" value="Archaea"/>
</dbReference>
<dbReference type="Proteomes" id="UP000011607">
    <property type="component" value="Unassembled WGS sequence"/>
</dbReference>
<feature type="domain" description="Nitroreductase" evidence="1">
    <location>
        <begin position="21"/>
        <end position="201"/>
    </location>
</feature>
<sequence>MASIDLPEPNPHGETSVERAIATRASRRSFAADPITLEDAAQLLWAAQGVTHVRDGVTLRTAPSAGATFPLTVFLEVAPDGCEGIDPGLYRYEPAEHALEPSLESSLHDDLTRAALQQPVVEDAPATIVVAADDGRTIDQYPEHGKRYVRMEAGHVAQNVHLTAEARALNACPVGAFSDAELADVLSLPAALDPLYLLPVGNRPRET</sequence>
<evidence type="ECO:0000313" key="3">
    <source>
        <dbReference type="Proteomes" id="UP000011607"/>
    </source>
</evidence>
<evidence type="ECO:0000259" key="1">
    <source>
        <dbReference type="Pfam" id="PF00881"/>
    </source>
</evidence>
<dbReference type="InterPro" id="IPR020051">
    <property type="entry name" value="SagB-type_dehydrogenase"/>
</dbReference>
<organism evidence="2 3">
    <name type="scientific">Halobiforma nitratireducens JCM 10879</name>
    <dbReference type="NCBI Taxonomy" id="1227454"/>
    <lineage>
        <taxon>Archaea</taxon>
        <taxon>Methanobacteriati</taxon>
        <taxon>Methanobacteriota</taxon>
        <taxon>Stenosarchaea group</taxon>
        <taxon>Halobacteria</taxon>
        <taxon>Halobacteriales</taxon>
        <taxon>Natrialbaceae</taxon>
        <taxon>Halobiforma</taxon>
    </lineage>
</organism>
<dbReference type="Gene3D" id="3.40.109.10">
    <property type="entry name" value="NADH Oxidase"/>
    <property type="match status" value="1"/>
</dbReference>
<dbReference type="RefSeq" id="WP_006673087.1">
    <property type="nucleotide sequence ID" value="NZ_AOMA01000107.1"/>
</dbReference>
<dbReference type="SUPFAM" id="SSF55469">
    <property type="entry name" value="FMN-dependent nitroreductase-like"/>
    <property type="match status" value="1"/>
</dbReference>
<proteinExistence type="predicted"/>
<dbReference type="PANTHER" id="PTHR43745">
    <property type="entry name" value="NITROREDUCTASE MJ1384-RELATED"/>
    <property type="match status" value="1"/>
</dbReference>
<dbReference type="InterPro" id="IPR000415">
    <property type="entry name" value="Nitroreductase-like"/>
</dbReference>
<dbReference type="EMBL" id="AOMA01000107">
    <property type="protein sequence ID" value="EMA37353.1"/>
    <property type="molecule type" value="Genomic_DNA"/>
</dbReference>